<sequence>MDVERRGEREPRILTTLQQRSHLRKLQFTDIGQPDVNSLLSTPISNLRCLQITVADFMDVGIVFEVAGLSAQTLEELSISYTPPVEVYEQEVGNGNPSLTFPHLQRLSLLNITMAAPDIARAFPHLQHLKLVVWGQSEPLFLFPSGLPSTISFPELRSIAGHSGLMALPLHANLQRLRIDQTITSKDMFDEALKTMTASPLTSVSLIIRTRSPVEKRPRARAAQAQDTWPFSSSTMISKVASCIPRAQYLELGFNWGRFRAYDLSPEACVESALCLETPCAPLAELKDLRYASFTVPGPRDGAENIRPNMQSIFDGLFHTLPNVEHLSVRSKGMYQHRFHYRHKTNNVSSESADPAVSSLADEHSAIETTSKEALAAYEHYSWEATGLKGWCVGGHEWQ</sequence>
<dbReference type="Gene3D" id="3.80.10.10">
    <property type="entry name" value="Ribonuclease Inhibitor"/>
    <property type="match status" value="1"/>
</dbReference>
<dbReference type="OrthoDB" id="10332567at2759"/>
<accession>A0A4Y9YI16</accession>
<gene>
    <name evidence="1" type="ORF">EVG20_g7029</name>
</gene>
<dbReference type="AlphaFoldDB" id="A0A4Y9YI16"/>
<reference evidence="1 2" key="1">
    <citation type="submission" date="2019-02" db="EMBL/GenBank/DDBJ databases">
        <title>Genome sequencing of the rare red list fungi Dentipellis fragilis.</title>
        <authorList>
            <person name="Buettner E."/>
            <person name="Kellner H."/>
        </authorList>
    </citation>
    <scope>NUCLEOTIDE SEQUENCE [LARGE SCALE GENOMIC DNA]</scope>
    <source>
        <strain evidence="1 2">DSM 105465</strain>
    </source>
</reference>
<dbReference type="EMBL" id="SEOQ01000507">
    <property type="protein sequence ID" value="TFY61488.1"/>
    <property type="molecule type" value="Genomic_DNA"/>
</dbReference>
<dbReference type="SUPFAM" id="SSF52047">
    <property type="entry name" value="RNI-like"/>
    <property type="match status" value="1"/>
</dbReference>
<organism evidence="1 2">
    <name type="scientific">Dentipellis fragilis</name>
    <dbReference type="NCBI Taxonomy" id="205917"/>
    <lineage>
        <taxon>Eukaryota</taxon>
        <taxon>Fungi</taxon>
        <taxon>Dikarya</taxon>
        <taxon>Basidiomycota</taxon>
        <taxon>Agaricomycotina</taxon>
        <taxon>Agaricomycetes</taxon>
        <taxon>Russulales</taxon>
        <taxon>Hericiaceae</taxon>
        <taxon>Dentipellis</taxon>
    </lineage>
</organism>
<proteinExistence type="predicted"/>
<dbReference type="InterPro" id="IPR032675">
    <property type="entry name" value="LRR_dom_sf"/>
</dbReference>
<dbReference type="Proteomes" id="UP000298327">
    <property type="component" value="Unassembled WGS sequence"/>
</dbReference>
<comment type="caution">
    <text evidence="1">The sequence shown here is derived from an EMBL/GenBank/DDBJ whole genome shotgun (WGS) entry which is preliminary data.</text>
</comment>
<protein>
    <recommendedName>
        <fullName evidence="3">F-box domain-containing protein</fullName>
    </recommendedName>
</protein>
<evidence type="ECO:0000313" key="1">
    <source>
        <dbReference type="EMBL" id="TFY61488.1"/>
    </source>
</evidence>
<evidence type="ECO:0008006" key="3">
    <source>
        <dbReference type="Google" id="ProtNLM"/>
    </source>
</evidence>
<name>A0A4Y9YI16_9AGAM</name>
<keyword evidence="2" id="KW-1185">Reference proteome</keyword>
<evidence type="ECO:0000313" key="2">
    <source>
        <dbReference type="Proteomes" id="UP000298327"/>
    </source>
</evidence>